<keyword evidence="4" id="KW-1185">Reference proteome</keyword>
<feature type="domain" description="Apple" evidence="2">
    <location>
        <begin position="53"/>
        <end position="130"/>
    </location>
</feature>
<evidence type="ECO:0000256" key="1">
    <source>
        <dbReference type="SAM" id="SignalP"/>
    </source>
</evidence>
<proteinExistence type="predicted"/>
<name>A0A9P8VRC5_9HYPO</name>
<organism evidence="3 4">
    <name type="scientific">Thelonectria olida</name>
    <dbReference type="NCBI Taxonomy" id="1576542"/>
    <lineage>
        <taxon>Eukaryota</taxon>
        <taxon>Fungi</taxon>
        <taxon>Dikarya</taxon>
        <taxon>Ascomycota</taxon>
        <taxon>Pezizomycotina</taxon>
        <taxon>Sordariomycetes</taxon>
        <taxon>Hypocreomycetidae</taxon>
        <taxon>Hypocreales</taxon>
        <taxon>Nectriaceae</taxon>
        <taxon>Thelonectria</taxon>
    </lineage>
</organism>
<comment type="caution">
    <text evidence="3">The sequence shown here is derived from an EMBL/GenBank/DDBJ whole genome shotgun (WGS) entry which is preliminary data.</text>
</comment>
<dbReference type="EMBL" id="JAGPYM010000055">
    <property type="protein sequence ID" value="KAH6871423.1"/>
    <property type="molecule type" value="Genomic_DNA"/>
</dbReference>
<feature type="chain" id="PRO_5040421051" description="Apple domain-containing protein" evidence="1">
    <location>
        <begin position="21"/>
        <end position="242"/>
    </location>
</feature>
<sequence>MTLAKAATLLAGLAFMGTNAGLCKKDTTTTAPTTTSASQPISTCDSLPSTIKCNMEAKSKGISQMYPIITIEAANAEDCYAACTHEFYTERCVAWVLRPAESTCTLLSHAADVNYYAQEGTGLFVWDRVCLECDGTRTTTSTSPTPTVCPPAGSVCNGEGTWNNPDGLDELDFFSTYYGVSSIAECYEGCTSEKAWGRCRSWSYTPSEEKCLFYKVAVSVAFTPEAGTGVFFRDRKCSECSD</sequence>
<dbReference type="PROSITE" id="PS50948">
    <property type="entry name" value="PAN"/>
    <property type="match status" value="2"/>
</dbReference>
<evidence type="ECO:0000259" key="2">
    <source>
        <dbReference type="PROSITE" id="PS50948"/>
    </source>
</evidence>
<dbReference type="OrthoDB" id="10603005at2759"/>
<protein>
    <recommendedName>
        <fullName evidence="2">Apple domain-containing protein</fullName>
    </recommendedName>
</protein>
<reference evidence="3 4" key="1">
    <citation type="journal article" date="2021" name="Nat. Commun.">
        <title>Genetic determinants of endophytism in the Arabidopsis root mycobiome.</title>
        <authorList>
            <person name="Mesny F."/>
            <person name="Miyauchi S."/>
            <person name="Thiergart T."/>
            <person name="Pickel B."/>
            <person name="Atanasova L."/>
            <person name="Karlsson M."/>
            <person name="Huettel B."/>
            <person name="Barry K.W."/>
            <person name="Haridas S."/>
            <person name="Chen C."/>
            <person name="Bauer D."/>
            <person name="Andreopoulos W."/>
            <person name="Pangilinan J."/>
            <person name="LaButti K."/>
            <person name="Riley R."/>
            <person name="Lipzen A."/>
            <person name="Clum A."/>
            <person name="Drula E."/>
            <person name="Henrissat B."/>
            <person name="Kohler A."/>
            <person name="Grigoriev I.V."/>
            <person name="Martin F.M."/>
            <person name="Hacquard S."/>
        </authorList>
    </citation>
    <scope>NUCLEOTIDE SEQUENCE [LARGE SCALE GENOMIC DNA]</scope>
    <source>
        <strain evidence="3 4">MPI-CAGE-CH-0241</strain>
    </source>
</reference>
<accession>A0A9P8VRC5</accession>
<dbReference type="SUPFAM" id="SSF57414">
    <property type="entry name" value="Hairpin loop containing domain-like"/>
    <property type="match status" value="1"/>
</dbReference>
<dbReference type="AlphaFoldDB" id="A0A9P8VRC5"/>
<feature type="signal peptide" evidence="1">
    <location>
        <begin position="1"/>
        <end position="20"/>
    </location>
</feature>
<evidence type="ECO:0000313" key="3">
    <source>
        <dbReference type="EMBL" id="KAH6871423.1"/>
    </source>
</evidence>
<gene>
    <name evidence="3" type="ORF">B0T10DRAFT_500565</name>
</gene>
<evidence type="ECO:0000313" key="4">
    <source>
        <dbReference type="Proteomes" id="UP000777438"/>
    </source>
</evidence>
<dbReference type="Pfam" id="PF00024">
    <property type="entry name" value="PAN_1"/>
    <property type="match status" value="1"/>
</dbReference>
<dbReference type="InterPro" id="IPR003609">
    <property type="entry name" value="Pan_app"/>
</dbReference>
<feature type="domain" description="Apple" evidence="2">
    <location>
        <begin position="156"/>
        <end position="237"/>
    </location>
</feature>
<keyword evidence="1" id="KW-0732">Signal</keyword>
<dbReference type="Proteomes" id="UP000777438">
    <property type="component" value="Unassembled WGS sequence"/>
</dbReference>